<dbReference type="SUPFAM" id="SSF53850">
    <property type="entry name" value="Periplasmic binding protein-like II"/>
    <property type="match status" value="1"/>
</dbReference>
<evidence type="ECO:0000313" key="7">
    <source>
        <dbReference type="EMBL" id="KHJ69933.1"/>
    </source>
</evidence>
<name>A0A0B1RA66_9GAMM</name>
<accession>A0A0B1RA66</accession>
<dbReference type="PIRSF" id="PIRSF002741">
    <property type="entry name" value="MppA"/>
    <property type="match status" value="1"/>
</dbReference>
<dbReference type="Gene3D" id="3.90.76.10">
    <property type="entry name" value="Dipeptide-binding Protein, Domain 1"/>
    <property type="match status" value="1"/>
</dbReference>
<dbReference type="GO" id="GO:0043190">
    <property type="term" value="C:ATP-binding cassette (ABC) transporter complex"/>
    <property type="evidence" value="ECO:0007669"/>
    <property type="project" value="InterPro"/>
</dbReference>
<protein>
    <submittedName>
        <fullName evidence="7">ABC transporter substrate-binding protein</fullName>
    </submittedName>
</protein>
<dbReference type="Pfam" id="PF00496">
    <property type="entry name" value="SBP_bac_5"/>
    <property type="match status" value="1"/>
</dbReference>
<comment type="caution">
    <text evidence="7">The sequence shown here is derived from an EMBL/GenBank/DDBJ whole genome shotgun (WGS) entry which is preliminary data.</text>
</comment>
<sequence length="523" mass="57117">MRALIMLVTLWISAFALQAATPKDTLVVAVPLDGIISFDPAESFETVSNSVQRNIYQTLVEADRNTPQKLSPLLATSWQTGSTPHSLVFNLKPGAHFSSGNPVTPQDVIFSLTRAVQLNKAPSFILAEFGWTSANIASQFKVLNDHQLEIQWPAAIGQDLALRLLTAPVASVVDSKTVQQHAANNDLGNGWLHTNTAGSGAFTIQQYVPQQALVLSANKQANPQPHLKRILLKGVADAGARRLLIQQGDVDVAYQLGPDQIDALKSDKNLRIDAFPSSLVYYLGFNTQNKAQPALGNPALWEAARWLVDYQSISKDLLKGQYRIHQSFLPQGFDGALDDQPFHYDVAKAKAILAKGGIKPGSKFALTVINQPPYIDVAQALQASFAKADVHIELQPVAESELWSKMRGRDFQSIFIYWGADYVDPNTNASAFAYNVPGGSKTLAWRVGWEIPELSAKTRAAAGESDAAKRRALYTDLQKTLQQNSPFVVLLQGAQQVAVRNNVSHVQQGIGVSLLYFDAVQKQ</sequence>
<dbReference type="InterPro" id="IPR039424">
    <property type="entry name" value="SBP_5"/>
</dbReference>
<feature type="chain" id="PRO_5002060720" evidence="5">
    <location>
        <begin position="20"/>
        <end position="523"/>
    </location>
</feature>
<dbReference type="CDD" id="cd08512">
    <property type="entry name" value="PBP2_NikA_DppA_OppA_like_7"/>
    <property type="match status" value="1"/>
</dbReference>
<comment type="similarity">
    <text evidence="2">Belongs to the bacterial solute-binding protein 5 family.</text>
</comment>
<evidence type="ECO:0000259" key="6">
    <source>
        <dbReference type="Pfam" id="PF00496"/>
    </source>
</evidence>
<evidence type="ECO:0000256" key="1">
    <source>
        <dbReference type="ARBA" id="ARBA00004196"/>
    </source>
</evidence>
<dbReference type="RefSeq" id="WP_039327625.1">
    <property type="nucleotide sequence ID" value="NZ_JTJJ01000006.1"/>
</dbReference>
<keyword evidence="3" id="KW-0813">Transport</keyword>
<proteinExistence type="inferred from homology"/>
<evidence type="ECO:0000313" key="8">
    <source>
        <dbReference type="Proteomes" id="UP000030853"/>
    </source>
</evidence>
<evidence type="ECO:0000256" key="4">
    <source>
        <dbReference type="ARBA" id="ARBA00022729"/>
    </source>
</evidence>
<dbReference type="GO" id="GO:0015833">
    <property type="term" value="P:peptide transport"/>
    <property type="evidence" value="ECO:0007669"/>
    <property type="project" value="TreeGrafter"/>
</dbReference>
<comment type="subcellular location">
    <subcellularLocation>
        <location evidence="1">Cell envelope</location>
    </subcellularLocation>
</comment>
<dbReference type="InterPro" id="IPR030678">
    <property type="entry name" value="Peptide/Ni-bd"/>
</dbReference>
<dbReference type="InterPro" id="IPR000914">
    <property type="entry name" value="SBP_5_dom"/>
</dbReference>
<dbReference type="Gene3D" id="3.40.190.10">
    <property type="entry name" value="Periplasmic binding protein-like II"/>
    <property type="match status" value="1"/>
</dbReference>
<organism evidence="7 8">
    <name type="scientific">Pantoea rodasii</name>
    <dbReference type="NCBI Taxonomy" id="1076549"/>
    <lineage>
        <taxon>Bacteria</taxon>
        <taxon>Pseudomonadati</taxon>
        <taxon>Pseudomonadota</taxon>
        <taxon>Gammaproteobacteria</taxon>
        <taxon>Enterobacterales</taxon>
        <taxon>Erwiniaceae</taxon>
        <taxon>Pantoea</taxon>
    </lineage>
</organism>
<reference evidence="7 8" key="1">
    <citation type="submission" date="2014-11" db="EMBL/GenBank/DDBJ databases">
        <title>Genome sequencing of Pantoea rodasii ND03.</title>
        <authorList>
            <person name="Muhamad Yunos N.Y."/>
            <person name="Chan K.-G."/>
        </authorList>
    </citation>
    <scope>NUCLEOTIDE SEQUENCE [LARGE SCALE GENOMIC DNA]</scope>
    <source>
        <strain evidence="7 8">ND03</strain>
    </source>
</reference>
<dbReference type="EMBL" id="JTJJ01000006">
    <property type="protein sequence ID" value="KHJ69933.1"/>
    <property type="molecule type" value="Genomic_DNA"/>
</dbReference>
<evidence type="ECO:0000256" key="5">
    <source>
        <dbReference type="SAM" id="SignalP"/>
    </source>
</evidence>
<gene>
    <name evidence="7" type="ORF">QU24_01455</name>
</gene>
<dbReference type="PANTHER" id="PTHR30290">
    <property type="entry name" value="PERIPLASMIC BINDING COMPONENT OF ABC TRANSPORTER"/>
    <property type="match status" value="1"/>
</dbReference>
<dbReference type="Proteomes" id="UP000030853">
    <property type="component" value="Unassembled WGS sequence"/>
</dbReference>
<evidence type="ECO:0000256" key="3">
    <source>
        <dbReference type="ARBA" id="ARBA00022448"/>
    </source>
</evidence>
<evidence type="ECO:0000256" key="2">
    <source>
        <dbReference type="ARBA" id="ARBA00005695"/>
    </source>
</evidence>
<dbReference type="Gene3D" id="3.10.105.10">
    <property type="entry name" value="Dipeptide-binding Protein, Domain 3"/>
    <property type="match status" value="1"/>
</dbReference>
<dbReference type="GO" id="GO:0030288">
    <property type="term" value="C:outer membrane-bounded periplasmic space"/>
    <property type="evidence" value="ECO:0007669"/>
    <property type="project" value="UniProtKB-ARBA"/>
</dbReference>
<keyword evidence="4 5" id="KW-0732">Signal</keyword>
<feature type="domain" description="Solute-binding protein family 5" evidence="6">
    <location>
        <begin position="69"/>
        <end position="436"/>
    </location>
</feature>
<dbReference type="GO" id="GO:1904680">
    <property type="term" value="F:peptide transmembrane transporter activity"/>
    <property type="evidence" value="ECO:0007669"/>
    <property type="project" value="TreeGrafter"/>
</dbReference>
<dbReference type="PANTHER" id="PTHR30290:SF10">
    <property type="entry name" value="PERIPLASMIC OLIGOPEPTIDE-BINDING PROTEIN-RELATED"/>
    <property type="match status" value="1"/>
</dbReference>
<dbReference type="AlphaFoldDB" id="A0A0B1RA66"/>
<feature type="signal peptide" evidence="5">
    <location>
        <begin position="1"/>
        <end position="19"/>
    </location>
</feature>